<evidence type="ECO:0000313" key="1">
    <source>
        <dbReference type="EMBL" id="KAK5625284.1"/>
    </source>
</evidence>
<organism evidence="1 2">
    <name type="scientific">Xylaria bambusicola</name>
    <dbReference type="NCBI Taxonomy" id="326684"/>
    <lineage>
        <taxon>Eukaryota</taxon>
        <taxon>Fungi</taxon>
        <taxon>Dikarya</taxon>
        <taxon>Ascomycota</taxon>
        <taxon>Pezizomycotina</taxon>
        <taxon>Sordariomycetes</taxon>
        <taxon>Xylariomycetidae</taxon>
        <taxon>Xylariales</taxon>
        <taxon>Xylariaceae</taxon>
        <taxon>Xylaria</taxon>
    </lineage>
</organism>
<evidence type="ECO:0000313" key="2">
    <source>
        <dbReference type="Proteomes" id="UP001305414"/>
    </source>
</evidence>
<reference evidence="1 2" key="1">
    <citation type="submission" date="2023-10" db="EMBL/GenBank/DDBJ databases">
        <title>Draft genome sequence of Xylaria bambusicola isolate GMP-LS, the root and basal stem rot pathogen of sugarcane in Indonesia.</title>
        <authorList>
            <person name="Selvaraj P."/>
            <person name="Muralishankar V."/>
            <person name="Muruganantham S."/>
            <person name="Sp S."/>
            <person name="Haryani S."/>
            <person name="Lau K.J.X."/>
            <person name="Naqvi N.I."/>
        </authorList>
    </citation>
    <scope>NUCLEOTIDE SEQUENCE [LARGE SCALE GENOMIC DNA]</scope>
    <source>
        <strain evidence="1">GMP-LS</strain>
    </source>
</reference>
<sequence length="187" mass="20841">MHADSARTQIHQHLVATTGSFPCSGSLQYLSIRHASTVKRTKSGMSETPTPTSLNSSSWWAVRMALATTVCADAHTRLAYYGRVIIGGEQPVNVLQTIGQKADHELQDWIEHESDAVFSSTRLCLLAEQPSSFLKHVSPQQKRDQQGSHPAQRVVQRRQNYFLTMSLKMAYNGHEDDANPVPRSIDL</sequence>
<protein>
    <submittedName>
        <fullName evidence="1">Uncharacterized protein</fullName>
    </submittedName>
</protein>
<dbReference type="Proteomes" id="UP001305414">
    <property type="component" value="Unassembled WGS sequence"/>
</dbReference>
<name>A0AAN7UAU6_9PEZI</name>
<gene>
    <name evidence="1" type="ORF">RRF57_001000</name>
</gene>
<dbReference type="AlphaFoldDB" id="A0AAN7UAU6"/>
<keyword evidence="2" id="KW-1185">Reference proteome</keyword>
<comment type="caution">
    <text evidence="1">The sequence shown here is derived from an EMBL/GenBank/DDBJ whole genome shotgun (WGS) entry which is preliminary data.</text>
</comment>
<dbReference type="EMBL" id="JAWHQM010000002">
    <property type="protein sequence ID" value="KAK5625284.1"/>
    <property type="molecule type" value="Genomic_DNA"/>
</dbReference>
<accession>A0AAN7UAU6</accession>
<proteinExistence type="predicted"/>